<dbReference type="GO" id="GO:0032259">
    <property type="term" value="P:methylation"/>
    <property type="evidence" value="ECO:0007669"/>
    <property type="project" value="UniProtKB-KW"/>
</dbReference>
<dbReference type="GO" id="GO:0008168">
    <property type="term" value="F:methyltransferase activity"/>
    <property type="evidence" value="ECO:0007669"/>
    <property type="project" value="UniProtKB-KW"/>
</dbReference>
<dbReference type="SUPFAM" id="SSF53335">
    <property type="entry name" value="S-adenosyl-L-methionine-dependent methyltransferases"/>
    <property type="match status" value="1"/>
</dbReference>
<sequence>MYPLGGLLDTESECVNDMSNEFSSSDAGPAVDESVPHSARIWNYWQGGKDYYPVDKEAGDQYIATFPGIVDIARNMRFFLRRSVRYLAGEAGISQFLDIGTGLPTNDNTHQVAQSANPAARIVYVDNDPTVLAHARALLTSTPEGATAYIDTNMSDTAVVLEEAAKTLDLSKPIAVTINGVLGHTNDYGVATGIVHRIMDQLVSGSYLAFSDSTTEDEAFNRAQQGYDDTGAVPYKLWTPEELAGFFDGLELVEPGLVPIPKWRPEPGDDPKDQPTLAGVGRKP</sequence>
<dbReference type="Pfam" id="PF04672">
    <property type="entry name" value="Methyltransf_19"/>
    <property type="match status" value="1"/>
</dbReference>
<evidence type="ECO:0000256" key="1">
    <source>
        <dbReference type="SAM" id="MobiDB-lite"/>
    </source>
</evidence>
<keyword evidence="3" id="KW-1185">Reference proteome</keyword>
<accession>A0ABN1QH36</accession>
<gene>
    <name evidence="2" type="ORF">GCM10009559_38800</name>
</gene>
<evidence type="ECO:0000313" key="2">
    <source>
        <dbReference type="EMBL" id="GAA0942572.1"/>
    </source>
</evidence>
<dbReference type="InterPro" id="IPR006764">
    <property type="entry name" value="SAM_dep_MeTrfase_SAV2177_type"/>
</dbReference>
<feature type="compositionally biased region" description="Basic and acidic residues" evidence="1">
    <location>
        <begin position="263"/>
        <end position="273"/>
    </location>
</feature>
<dbReference type="Gene3D" id="3.40.50.150">
    <property type="entry name" value="Vaccinia Virus protein VP39"/>
    <property type="match status" value="1"/>
</dbReference>
<evidence type="ECO:0000313" key="3">
    <source>
        <dbReference type="Proteomes" id="UP001499967"/>
    </source>
</evidence>
<dbReference type="InterPro" id="IPR029063">
    <property type="entry name" value="SAM-dependent_MTases_sf"/>
</dbReference>
<organism evidence="2 3">
    <name type="scientific">Pseudonocardia zijingensis</name>
    <dbReference type="NCBI Taxonomy" id="153376"/>
    <lineage>
        <taxon>Bacteria</taxon>
        <taxon>Bacillati</taxon>
        <taxon>Actinomycetota</taxon>
        <taxon>Actinomycetes</taxon>
        <taxon>Pseudonocardiales</taxon>
        <taxon>Pseudonocardiaceae</taxon>
        <taxon>Pseudonocardia</taxon>
    </lineage>
</organism>
<dbReference type="PIRSF" id="PIRSF017393">
    <property type="entry name" value="MTase_SAV2177"/>
    <property type="match status" value="1"/>
</dbReference>
<reference evidence="2 3" key="1">
    <citation type="journal article" date="2019" name="Int. J. Syst. Evol. Microbiol.">
        <title>The Global Catalogue of Microorganisms (GCM) 10K type strain sequencing project: providing services to taxonomists for standard genome sequencing and annotation.</title>
        <authorList>
            <consortium name="The Broad Institute Genomics Platform"/>
            <consortium name="The Broad Institute Genome Sequencing Center for Infectious Disease"/>
            <person name="Wu L."/>
            <person name="Ma J."/>
        </authorList>
    </citation>
    <scope>NUCLEOTIDE SEQUENCE [LARGE SCALE GENOMIC DNA]</scope>
    <source>
        <strain evidence="2 3">JCM 11117</strain>
    </source>
</reference>
<comment type="caution">
    <text evidence="2">The sequence shown here is derived from an EMBL/GenBank/DDBJ whole genome shotgun (WGS) entry which is preliminary data.</text>
</comment>
<protein>
    <submittedName>
        <fullName evidence="2">SAM-dependent methyltransferase</fullName>
    </submittedName>
</protein>
<dbReference type="EMBL" id="BAAAHP010000108">
    <property type="protein sequence ID" value="GAA0942572.1"/>
    <property type="molecule type" value="Genomic_DNA"/>
</dbReference>
<dbReference type="Proteomes" id="UP001499967">
    <property type="component" value="Unassembled WGS sequence"/>
</dbReference>
<proteinExistence type="predicted"/>
<name>A0ABN1QH36_9PSEU</name>
<keyword evidence="2" id="KW-0489">Methyltransferase</keyword>
<keyword evidence="2" id="KW-0808">Transferase</keyword>
<feature type="region of interest" description="Disordered" evidence="1">
    <location>
        <begin position="259"/>
        <end position="284"/>
    </location>
</feature>